<name>A0A6B9G7P5_PANCY</name>
<gene>
    <name evidence="2" type="ORF">CUN67_14760</name>
</gene>
<sequence>MITNKGIYFAISTGVVTAQTQTDKASHLQFIFNSSDEMRSFNKKIEDTALADQNKEIKIRQVVNNMSVGELRAAAILRDLNNFKEITKSDTYAKVITSEFLPILNHTILIASGATWVTSAVAKENELSSLTNIVAGSLAISSALLTPCLDYLSRDIHIKQNAIENRCQALALLRYDYIDKNHDIKLPLPPQVNDSEVGEGTSLLPSGMHY</sequence>
<organism evidence="2 3">
    <name type="scientific">Pantoea cypripedii</name>
    <name type="common">Pectobacterium cypripedii</name>
    <name type="synonym">Erwinia cypripedii</name>
    <dbReference type="NCBI Taxonomy" id="55209"/>
    <lineage>
        <taxon>Bacteria</taxon>
        <taxon>Pseudomonadati</taxon>
        <taxon>Pseudomonadota</taxon>
        <taxon>Gammaproteobacteria</taxon>
        <taxon>Enterobacterales</taxon>
        <taxon>Erwiniaceae</taxon>
        <taxon>Pantoea</taxon>
    </lineage>
</organism>
<dbReference type="Proteomes" id="UP000502005">
    <property type="component" value="Chromosome"/>
</dbReference>
<feature type="region of interest" description="Disordered" evidence="1">
    <location>
        <begin position="190"/>
        <end position="210"/>
    </location>
</feature>
<dbReference type="RefSeq" id="WP_208716026.1">
    <property type="nucleotide sequence ID" value="NZ_CP024768.1"/>
</dbReference>
<proteinExistence type="predicted"/>
<dbReference type="AlphaFoldDB" id="A0A6B9G7P5"/>
<reference evidence="2 3" key="1">
    <citation type="submission" date="2017-11" db="EMBL/GenBank/DDBJ databases">
        <title>Genome sequence of Pantoea cypripedii NE1.</title>
        <authorList>
            <person name="Nascimento F.X."/>
        </authorList>
    </citation>
    <scope>NUCLEOTIDE SEQUENCE [LARGE SCALE GENOMIC DNA]</scope>
    <source>
        <strain evidence="2 3">NE1</strain>
    </source>
</reference>
<dbReference type="EMBL" id="CP024768">
    <property type="protein sequence ID" value="QGY30117.1"/>
    <property type="molecule type" value="Genomic_DNA"/>
</dbReference>
<evidence type="ECO:0000256" key="1">
    <source>
        <dbReference type="SAM" id="MobiDB-lite"/>
    </source>
</evidence>
<evidence type="ECO:0000313" key="3">
    <source>
        <dbReference type="Proteomes" id="UP000502005"/>
    </source>
</evidence>
<accession>A0A6B9G7P5</accession>
<protein>
    <submittedName>
        <fullName evidence="2">Uncharacterized protein</fullName>
    </submittedName>
</protein>
<evidence type="ECO:0000313" key="2">
    <source>
        <dbReference type="EMBL" id="QGY30117.1"/>
    </source>
</evidence>